<dbReference type="InterPro" id="IPR013494">
    <property type="entry name" value="CHP02678"/>
</dbReference>
<protein>
    <submittedName>
        <fullName evidence="2">TIGR02678 family protein</fullName>
    </submittedName>
</protein>
<proteinExistence type="predicted"/>
<organism evidence="2 3">
    <name type="scientific">Actinopolyspora mzabensis</name>
    <dbReference type="NCBI Taxonomy" id="995066"/>
    <lineage>
        <taxon>Bacteria</taxon>
        <taxon>Bacillati</taxon>
        <taxon>Actinomycetota</taxon>
        <taxon>Actinomycetes</taxon>
        <taxon>Actinopolysporales</taxon>
        <taxon>Actinopolysporaceae</taxon>
        <taxon>Actinopolyspora</taxon>
    </lineage>
</organism>
<evidence type="ECO:0000313" key="2">
    <source>
        <dbReference type="EMBL" id="SDJ88320.1"/>
    </source>
</evidence>
<sequence>MSNLNNQLVVTEREELARCIRVLLANPLLTKQDSPKDFDTARRRHEALRSWFDYYCGWTLTVMPRAGYARLHKSRGDVDASRPARRLRSGRAPFDRRRYALLCVVAAELLATPTTTIGMLAERVRHSTGNDPVVPTFDTSIRSERMAYVDVLRLLESYTVLVTVDGSTENFVETELAQVLYRVDSTLLMRLLSTVTGPSRIDDAETDYTDPDELIGTISTDPRYGTTAEHSSRNQRNLWARHSVLRRLFDDPVVYWKDLSEQQRGYAGSQAGRQLIRKAAEEAGFVLEERAEGVLLVDREQIATDSTFPDDSGNAKIAALRLLDELNAHPEGVTTQRLHEATAEMLAREPRWAKSYRSEDGTSRLVGDALRILADFDLVVRHEDRVVPRPAAARYRLDGVKVSAPSEGTHE</sequence>
<dbReference type="OrthoDB" id="188354at2"/>
<evidence type="ECO:0000313" key="3">
    <source>
        <dbReference type="Proteomes" id="UP000199213"/>
    </source>
</evidence>
<reference evidence="3" key="1">
    <citation type="submission" date="2016-10" db="EMBL/GenBank/DDBJ databases">
        <authorList>
            <person name="Varghese N."/>
            <person name="Submissions S."/>
        </authorList>
    </citation>
    <scope>NUCLEOTIDE SEQUENCE [LARGE SCALE GENOMIC DNA]</scope>
    <source>
        <strain evidence="3">DSM 45460</strain>
    </source>
</reference>
<dbReference type="NCBIfam" id="TIGR02678">
    <property type="entry name" value="TIGR02678 family protein"/>
    <property type="match status" value="1"/>
</dbReference>
<dbReference type="Pfam" id="PF09661">
    <property type="entry name" value="DUF2398"/>
    <property type="match status" value="1"/>
</dbReference>
<feature type="region of interest" description="Disordered" evidence="1">
    <location>
        <begin position="202"/>
        <end position="230"/>
    </location>
</feature>
<accession>A0A1G8XEW5</accession>
<evidence type="ECO:0000256" key="1">
    <source>
        <dbReference type="SAM" id="MobiDB-lite"/>
    </source>
</evidence>
<feature type="compositionally biased region" description="Acidic residues" evidence="1">
    <location>
        <begin position="204"/>
        <end position="213"/>
    </location>
</feature>
<dbReference type="AlphaFoldDB" id="A0A1G8XEW5"/>
<keyword evidence="3" id="KW-1185">Reference proteome</keyword>
<name>A0A1G8XEW5_ACTMZ</name>
<gene>
    <name evidence="2" type="ORF">SAMN04487820_102511</name>
</gene>
<dbReference type="Proteomes" id="UP000199213">
    <property type="component" value="Unassembled WGS sequence"/>
</dbReference>
<dbReference type="RefSeq" id="WP_092626768.1">
    <property type="nucleotide sequence ID" value="NZ_FNFM01000002.1"/>
</dbReference>
<dbReference type="EMBL" id="FNFM01000002">
    <property type="protein sequence ID" value="SDJ88320.1"/>
    <property type="molecule type" value="Genomic_DNA"/>
</dbReference>